<evidence type="ECO:0000313" key="1">
    <source>
        <dbReference type="Proteomes" id="UP000887569"/>
    </source>
</evidence>
<organism evidence="1 2">
    <name type="scientific">Parascaris univalens</name>
    <name type="common">Nematode worm</name>
    <dbReference type="NCBI Taxonomy" id="6257"/>
    <lineage>
        <taxon>Eukaryota</taxon>
        <taxon>Metazoa</taxon>
        <taxon>Ecdysozoa</taxon>
        <taxon>Nematoda</taxon>
        <taxon>Chromadorea</taxon>
        <taxon>Rhabditida</taxon>
        <taxon>Spirurina</taxon>
        <taxon>Ascaridomorpha</taxon>
        <taxon>Ascaridoidea</taxon>
        <taxon>Ascarididae</taxon>
        <taxon>Parascaris</taxon>
    </lineage>
</organism>
<name>A0A915C3T3_PARUN</name>
<dbReference type="WBParaSite" id="PgR080_g019_t02">
    <property type="protein sequence ID" value="PgR080_g019_t02"/>
    <property type="gene ID" value="PgR080_g019"/>
</dbReference>
<dbReference type="AlphaFoldDB" id="A0A915C3T3"/>
<proteinExistence type="predicted"/>
<keyword evidence="1" id="KW-1185">Reference proteome</keyword>
<reference evidence="2 3" key="1">
    <citation type="submission" date="2022-11" db="UniProtKB">
        <authorList>
            <consortium name="WormBaseParasite"/>
        </authorList>
    </citation>
    <scope>IDENTIFICATION</scope>
</reference>
<protein>
    <submittedName>
        <fullName evidence="2 3">Uncharacterized protein</fullName>
    </submittedName>
</protein>
<evidence type="ECO:0000313" key="2">
    <source>
        <dbReference type="WBParaSite" id="PgR080_g019_t01"/>
    </source>
</evidence>
<dbReference type="Proteomes" id="UP000887569">
    <property type="component" value="Unplaced"/>
</dbReference>
<evidence type="ECO:0000313" key="3">
    <source>
        <dbReference type="WBParaSite" id="PgR080_g019_t02"/>
    </source>
</evidence>
<accession>A0A915C3T3</accession>
<dbReference type="WBParaSite" id="PgR080_g019_t01">
    <property type="protein sequence ID" value="PgR080_g019_t01"/>
    <property type="gene ID" value="PgR080_g019"/>
</dbReference>
<sequence>RQDVIKLSTRILPTTSAYDENTSQTMKSNLSKKDECYALFAACCKRFPLSSLIFSANIDEFLVEPLTMNRALL</sequence>